<keyword evidence="1" id="KW-0175">Coiled coil</keyword>
<dbReference type="Pfam" id="PF01302">
    <property type="entry name" value="CAP_GLY"/>
    <property type="match status" value="1"/>
</dbReference>
<dbReference type="SMART" id="SM01052">
    <property type="entry name" value="CAP_GLY"/>
    <property type="match status" value="1"/>
</dbReference>
<reference evidence="3 4" key="1">
    <citation type="submission" date="2017-04" db="EMBL/GenBank/DDBJ databases">
        <title>Draft genome of the yeast Clavispora lusitaniae type strain CBS 6936.</title>
        <authorList>
            <person name="Durrens P."/>
            <person name="Klopp C."/>
            <person name="Biteau N."/>
            <person name="Fitton-Ouhabi V."/>
            <person name="Dementhon K."/>
            <person name="Accoceberry I."/>
            <person name="Sherman D.J."/>
            <person name="Noel T."/>
        </authorList>
    </citation>
    <scope>NUCLEOTIDE SEQUENCE [LARGE SCALE GENOMIC DNA]</scope>
    <source>
        <strain evidence="3 4">CBS 6936</strain>
    </source>
</reference>
<gene>
    <name evidence="3" type="ORF">A9F13_01g04400</name>
</gene>
<dbReference type="EMBL" id="LYUB02000001">
    <property type="protein sequence ID" value="OVF10995.1"/>
    <property type="molecule type" value="Genomic_DNA"/>
</dbReference>
<organism evidence="3 4">
    <name type="scientific">Clavispora lusitaniae</name>
    <name type="common">Candida lusitaniae</name>
    <dbReference type="NCBI Taxonomy" id="36911"/>
    <lineage>
        <taxon>Eukaryota</taxon>
        <taxon>Fungi</taxon>
        <taxon>Dikarya</taxon>
        <taxon>Ascomycota</taxon>
        <taxon>Saccharomycotina</taxon>
        <taxon>Pichiomycetes</taxon>
        <taxon>Metschnikowiaceae</taxon>
        <taxon>Clavispora</taxon>
    </lineage>
</organism>
<dbReference type="PANTHER" id="PTHR18916">
    <property type="entry name" value="DYNACTIN 1-RELATED MICROTUBULE-BINDING"/>
    <property type="match status" value="1"/>
</dbReference>
<feature type="domain" description="CAP-Gly" evidence="2">
    <location>
        <begin position="23"/>
        <end position="67"/>
    </location>
</feature>
<dbReference type="KEGG" id="clus:A9F13_01g04400"/>
<evidence type="ECO:0000256" key="1">
    <source>
        <dbReference type="SAM" id="Coils"/>
    </source>
</evidence>
<sequence>MASINVGDRVLVKNESGFIRFIGPTKFAPGQWVGIELDRPVGKNNGSLQGIKYFDCAKDGEYGIFVRPNLVISESTNSPLQKSEYSDTEKIVIRLQDKLKVARQQIQDNLKHIDDLQVALNSKTSEVEELEMKLEGALVDQNYLHEKNSELTGKLAVLEAKYNDIFADYAILQEESELNRELENIVKTQFSKTGDLSKEDLESLIQHNKKLEVALHSLEKLSSDREVSLRSEIANLNKSLENFESISKAYSEVSQKLEKAEATIQVLQEQLESVADSAHIIEHLTQENELLQTKVSELNNTIKELTELNELDRSLEEYQSKMEQDLRKQVDDLLIEIRSWKGKVSSLSQKNEELKEKINNAVTNSEMLGAAGDFSKEEELRLEVKKLKAILKRDGIGQRVTLDELELVKDLIHKLVPSFLSQRVKMLVTLLKCKSQCNAIEDVLRDPSNLSQDIRLNLSLVKLRYLVSGLKIVVEWDSKDEFTLWDTLESIVTSFTSKVEEIFNRVKNDDIECLDLSFVKSFVHKNPLLFDRMRTTSFGGAFLCLDLALEAESASTVSTGLFNADIFGNEFATFATQLKRLGEVSSKVATQARSLVQSVLEGRFKIEQEVSISQLTNINEQMIDLYLMLHEETTALFSDDKQNERLVKLMHEHIPKFDLKTQIITYEEISCIMQSVPKDHSTPLNNILSQVSDAFMSQEAGIQKEHSSTETDKSKSAIIEELNINIDLLEKNMASMMDNNTAQTRVLQEQLSQAKEDFEDLQKRYESLKQENELIDNEIQNLLQSNSTSYKQIPYFENLKEKRQFSNEMALVEEIMLLKEMINRGVESNEMSWKYEQWLSKPLLPSNQTNGREKREARLFIDEARQRREQTLQYVNTLRGKKSPLHGYFKMY</sequence>
<comment type="caution">
    <text evidence="3">The sequence shown here is derived from an EMBL/GenBank/DDBJ whole genome shotgun (WGS) entry which is preliminary data.</text>
</comment>
<dbReference type="InterPro" id="IPR036859">
    <property type="entry name" value="CAP-Gly_dom_sf"/>
</dbReference>
<name>A0AA91Q4U9_CLALS</name>
<dbReference type="InterPro" id="IPR000938">
    <property type="entry name" value="CAP-Gly_domain"/>
</dbReference>
<dbReference type="Proteomes" id="UP000195602">
    <property type="component" value="Unassembled WGS sequence"/>
</dbReference>
<dbReference type="AlphaFoldDB" id="A0AA91Q4U9"/>
<dbReference type="PROSITE" id="PS00845">
    <property type="entry name" value="CAP_GLY_1"/>
    <property type="match status" value="1"/>
</dbReference>
<feature type="coiled-coil region" evidence="1">
    <location>
        <begin position="250"/>
        <end position="364"/>
    </location>
</feature>
<protein>
    <recommendedName>
        <fullName evidence="2">CAP-Gly domain-containing protein</fullName>
    </recommendedName>
</protein>
<feature type="coiled-coil region" evidence="1">
    <location>
        <begin position="85"/>
        <end position="175"/>
    </location>
</feature>
<accession>A0AA91Q4U9</accession>
<feature type="coiled-coil region" evidence="1">
    <location>
        <begin position="719"/>
        <end position="785"/>
    </location>
</feature>
<proteinExistence type="predicted"/>
<dbReference type="Gene3D" id="2.30.30.190">
    <property type="entry name" value="CAP Gly-rich-like domain"/>
    <property type="match status" value="1"/>
</dbReference>
<evidence type="ECO:0000259" key="2">
    <source>
        <dbReference type="PROSITE" id="PS50245"/>
    </source>
</evidence>
<evidence type="ECO:0000313" key="3">
    <source>
        <dbReference type="EMBL" id="OVF10995.1"/>
    </source>
</evidence>
<dbReference type="SUPFAM" id="SSF74924">
    <property type="entry name" value="Cap-Gly domain"/>
    <property type="match status" value="1"/>
</dbReference>
<dbReference type="PROSITE" id="PS50245">
    <property type="entry name" value="CAP_GLY_2"/>
    <property type="match status" value="1"/>
</dbReference>
<evidence type="ECO:0000313" key="4">
    <source>
        <dbReference type="Proteomes" id="UP000195602"/>
    </source>
</evidence>